<evidence type="ECO:0000256" key="4">
    <source>
        <dbReference type="ARBA" id="ARBA00023235"/>
    </source>
</evidence>
<dbReference type="InterPro" id="IPR029045">
    <property type="entry name" value="ClpP/crotonase-like_dom_sf"/>
</dbReference>
<dbReference type="GO" id="GO:0004165">
    <property type="term" value="F:delta(3)-delta(2)-enoyl-CoA isomerase activity"/>
    <property type="evidence" value="ECO:0007669"/>
    <property type="project" value="UniProtKB-ARBA"/>
</dbReference>
<dbReference type="AlphaFoldDB" id="A0A3T0E846"/>
<proteinExistence type="inferred from homology"/>
<sequence length="263" mass="27842">MNAPAGFADILIEDRGAVRIIRFNRAGKKNAITRAMYTAMAQGLETAETDKAIRVVVIAGTDGVFTAGNDLMDFMEAPPTIGGGDMPPVERFMRALLGATKPVIACVDGLAIGIGVTLLLHCDLAYASDRSTFKTPFVDLALVPEFGSSAVLPGIVGRVVASELLLLGETWDASRAEAKSLVNGVFPAGDLEAEVMKRAEALAAKAPNAVKKSKALMTKGVESVYTLMAEEGAEFAAQLASEEFKEAVTAFLERRPPDFSRFG</sequence>
<dbReference type="Proteomes" id="UP000286954">
    <property type="component" value="Chromosome"/>
</dbReference>
<evidence type="ECO:0000313" key="6">
    <source>
        <dbReference type="Proteomes" id="UP000286954"/>
    </source>
</evidence>
<comment type="subcellular location">
    <subcellularLocation>
        <location evidence="1">Peroxisome</location>
    </subcellularLocation>
</comment>
<dbReference type="SUPFAM" id="SSF52096">
    <property type="entry name" value="ClpP/crotonase"/>
    <property type="match status" value="1"/>
</dbReference>
<dbReference type="CDD" id="cd06558">
    <property type="entry name" value="crotonase-like"/>
    <property type="match status" value="1"/>
</dbReference>
<dbReference type="InterPro" id="IPR001753">
    <property type="entry name" value="Enoyl-CoA_hydra/iso"/>
</dbReference>
<keyword evidence="4 5" id="KW-0413">Isomerase</keyword>
<dbReference type="PANTHER" id="PTHR43684:SF1">
    <property type="entry name" value="ENOYL-COA DELTA ISOMERASE 2"/>
    <property type="match status" value="1"/>
</dbReference>
<accession>A0A3T0E846</accession>
<evidence type="ECO:0000256" key="2">
    <source>
        <dbReference type="ARBA" id="ARBA00005254"/>
    </source>
</evidence>
<dbReference type="InterPro" id="IPR051053">
    <property type="entry name" value="ECH/Chromodomain_protein"/>
</dbReference>
<evidence type="ECO:0000256" key="1">
    <source>
        <dbReference type="ARBA" id="ARBA00004275"/>
    </source>
</evidence>
<organism evidence="5 6">
    <name type="scientific">Glycocaulis alkaliphilus</name>
    <dbReference type="NCBI Taxonomy" id="1434191"/>
    <lineage>
        <taxon>Bacteria</taxon>
        <taxon>Pseudomonadati</taxon>
        <taxon>Pseudomonadota</taxon>
        <taxon>Alphaproteobacteria</taxon>
        <taxon>Maricaulales</taxon>
        <taxon>Maricaulaceae</taxon>
        <taxon>Glycocaulis</taxon>
    </lineage>
</organism>
<keyword evidence="6" id="KW-1185">Reference proteome</keyword>
<dbReference type="InterPro" id="IPR014748">
    <property type="entry name" value="Enoyl-CoA_hydra_C"/>
</dbReference>
<protein>
    <submittedName>
        <fullName evidence="5">Enoyl-CoA hydratase/isomerase</fullName>
    </submittedName>
</protein>
<dbReference type="Gene3D" id="3.90.226.10">
    <property type="entry name" value="2-enoyl-CoA Hydratase, Chain A, domain 1"/>
    <property type="match status" value="1"/>
</dbReference>
<dbReference type="PANTHER" id="PTHR43684">
    <property type="match status" value="1"/>
</dbReference>
<comment type="similarity">
    <text evidence="2">Belongs to the enoyl-CoA hydratase/isomerase family.</text>
</comment>
<name>A0A3T0E846_9PROT</name>
<gene>
    <name evidence="5" type="ORF">X907_0939</name>
</gene>
<dbReference type="KEGG" id="gak:X907_0939"/>
<keyword evidence="3" id="KW-0576">Peroxisome</keyword>
<evidence type="ECO:0000256" key="3">
    <source>
        <dbReference type="ARBA" id="ARBA00023140"/>
    </source>
</evidence>
<evidence type="ECO:0000313" key="5">
    <source>
        <dbReference type="EMBL" id="AZU03479.1"/>
    </source>
</evidence>
<dbReference type="OrthoDB" id="5730382at2"/>
<dbReference type="RefSeq" id="WP_127565859.1">
    <property type="nucleotide sequence ID" value="NZ_BMFB01000002.1"/>
</dbReference>
<dbReference type="Pfam" id="PF00378">
    <property type="entry name" value="ECH_1"/>
    <property type="match status" value="1"/>
</dbReference>
<reference evidence="5 6" key="1">
    <citation type="submission" date="2016-12" db="EMBL/GenBank/DDBJ databases">
        <title>The genome of dimorphic prosthecate Glycocaulis alkaliphilus 6b-8t, isolated from crude oil dictates its adaptability in petroleum environments.</title>
        <authorList>
            <person name="Wu X.-L."/>
            <person name="Geng S."/>
        </authorList>
    </citation>
    <scope>NUCLEOTIDE SEQUENCE [LARGE SCALE GENOMIC DNA]</scope>
    <source>
        <strain evidence="5 6">6B-8</strain>
    </source>
</reference>
<dbReference type="EMBL" id="CP018911">
    <property type="protein sequence ID" value="AZU03479.1"/>
    <property type="molecule type" value="Genomic_DNA"/>
</dbReference>
<dbReference type="Gene3D" id="1.10.12.10">
    <property type="entry name" value="Lyase 2-enoyl-coa Hydratase, Chain A, domain 2"/>
    <property type="match status" value="1"/>
</dbReference>